<dbReference type="AlphaFoldDB" id="A0A518BL07"/>
<name>A0A518BL07_9BACT</name>
<organism evidence="1 2">
    <name type="scientific">Engelhardtia mirabilis</name>
    <dbReference type="NCBI Taxonomy" id="2528011"/>
    <lineage>
        <taxon>Bacteria</taxon>
        <taxon>Pseudomonadati</taxon>
        <taxon>Planctomycetota</taxon>
        <taxon>Planctomycetia</taxon>
        <taxon>Planctomycetia incertae sedis</taxon>
        <taxon>Engelhardtia</taxon>
    </lineage>
</organism>
<accession>A0A518BL07</accession>
<protein>
    <submittedName>
        <fullName evidence="1">Uncharacterized protein</fullName>
    </submittedName>
</protein>
<dbReference type="RefSeq" id="WP_145066004.1">
    <property type="nucleotide sequence ID" value="NZ_CP036287.1"/>
</dbReference>
<dbReference type="Proteomes" id="UP000316921">
    <property type="component" value="Chromosome"/>
</dbReference>
<dbReference type="KEGG" id="pbap:Pla133_27400"/>
<reference evidence="1 2" key="1">
    <citation type="submission" date="2019-02" db="EMBL/GenBank/DDBJ databases">
        <title>Deep-cultivation of Planctomycetes and their phenomic and genomic characterization uncovers novel biology.</title>
        <authorList>
            <person name="Wiegand S."/>
            <person name="Jogler M."/>
            <person name="Boedeker C."/>
            <person name="Pinto D."/>
            <person name="Vollmers J."/>
            <person name="Rivas-Marin E."/>
            <person name="Kohn T."/>
            <person name="Peeters S.H."/>
            <person name="Heuer A."/>
            <person name="Rast P."/>
            <person name="Oberbeckmann S."/>
            <person name="Bunk B."/>
            <person name="Jeske O."/>
            <person name="Meyerdierks A."/>
            <person name="Storesund J.E."/>
            <person name="Kallscheuer N."/>
            <person name="Luecker S."/>
            <person name="Lage O.M."/>
            <person name="Pohl T."/>
            <person name="Merkel B.J."/>
            <person name="Hornburger P."/>
            <person name="Mueller R.-W."/>
            <person name="Bruemmer F."/>
            <person name="Labrenz M."/>
            <person name="Spormann A.M."/>
            <person name="Op den Camp H."/>
            <person name="Overmann J."/>
            <person name="Amann R."/>
            <person name="Jetten M.S.M."/>
            <person name="Mascher T."/>
            <person name="Medema M.H."/>
            <person name="Devos D.P."/>
            <person name="Kaster A.-K."/>
            <person name="Ovreas L."/>
            <person name="Rohde M."/>
            <person name="Galperin M.Y."/>
            <person name="Jogler C."/>
        </authorList>
    </citation>
    <scope>NUCLEOTIDE SEQUENCE [LARGE SCALE GENOMIC DNA]</scope>
    <source>
        <strain evidence="1 2">Pla133</strain>
    </source>
</reference>
<keyword evidence="2" id="KW-1185">Reference proteome</keyword>
<evidence type="ECO:0000313" key="1">
    <source>
        <dbReference type="EMBL" id="QDU67652.1"/>
    </source>
</evidence>
<sequence length="140" mass="14997">MSSRFEPALRLTFSIGLRSPLDPSAFLGGWIRWDRARARRRRALDSLCRTFGSFTAFMAQGEWHGASEPTLVVVVVVEVTDAAGEADVIARAEQEAFQLASSLGQEAVALETERVGFALVGREQDRAGGSSSAIGAQVVG</sequence>
<proteinExistence type="predicted"/>
<evidence type="ECO:0000313" key="2">
    <source>
        <dbReference type="Proteomes" id="UP000316921"/>
    </source>
</evidence>
<dbReference type="EMBL" id="CP036287">
    <property type="protein sequence ID" value="QDU67652.1"/>
    <property type="molecule type" value="Genomic_DNA"/>
</dbReference>
<gene>
    <name evidence="1" type="ORF">Pla133_27400</name>
</gene>